<dbReference type="NCBIfam" id="TIGR01087">
    <property type="entry name" value="murD"/>
    <property type="match status" value="1"/>
</dbReference>
<comment type="caution">
    <text evidence="21">The sequence shown here is derived from an EMBL/GenBank/DDBJ whole genome shotgun (WGS) entry which is preliminary data.</text>
</comment>
<dbReference type="InterPro" id="IPR005762">
    <property type="entry name" value="MurD"/>
</dbReference>
<evidence type="ECO:0000256" key="1">
    <source>
        <dbReference type="ARBA" id="ARBA00002734"/>
    </source>
</evidence>
<comment type="function">
    <text evidence="1 17 18">Cell wall formation. Catalyzes the addition of glutamate to the nucleotide precursor UDP-N-acetylmuramoyl-L-alanine (UMA).</text>
</comment>
<dbReference type="Pfam" id="PF02875">
    <property type="entry name" value="Mur_ligase_C"/>
    <property type="match status" value="1"/>
</dbReference>
<keyword evidence="11 17" id="KW-0133">Cell shape</keyword>
<dbReference type="InterPro" id="IPR013221">
    <property type="entry name" value="Mur_ligase_cen"/>
</dbReference>
<sequence length="451" mass="50242">MNSYLVVGTGVSGVAAVSLLQKSNASVCVFDGNDTLDEAGLILKHPQLEGVAIYLGELPEEAYDDFDTVILSPGVPVDSPLVESLKARGKRIWGEIELAYRLGRGHLAAITGTNGKTTTTSMVGLILRTCFPDVQVVGNIGTPYTEVAADTKDETRIVAEVSSFQLETIETFHPLVSAILNITPDHLNRHHTMENYIACKERITENQTADETVVLNLEDPILREFGKTLPNHVVWFSGKRRLKKGYYYREEDRSIRYCQGQEEEFILSVRELQVVGRHNYENAMAAIAISRAMGVPMDKIKEGLRAFTAVEHRIEYVCTKRGVRYYNDSKGTNPDAAIKGIEAMDSPTCLIGGGYDKKSDFGDWIDAFKGKVKLLVLIGETRAQIAKCCQDHGFNDFVYADTLEEAVKICYTKAKEGDEVLLSPACASWDMFHSYEERGKLFKKYVRELPD</sequence>
<evidence type="ECO:0000313" key="22">
    <source>
        <dbReference type="Proteomes" id="UP000003494"/>
    </source>
</evidence>
<dbReference type="UniPathway" id="UPA00219"/>
<dbReference type="GO" id="GO:0009252">
    <property type="term" value="P:peptidoglycan biosynthetic process"/>
    <property type="evidence" value="ECO:0007669"/>
    <property type="project" value="UniProtKB-UniRule"/>
</dbReference>
<evidence type="ECO:0000256" key="9">
    <source>
        <dbReference type="ARBA" id="ARBA00022741"/>
    </source>
</evidence>
<evidence type="ECO:0000256" key="18">
    <source>
        <dbReference type="RuleBase" id="RU003664"/>
    </source>
</evidence>
<dbReference type="EMBL" id="ACIP02000002">
    <property type="protein sequence ID" value="EEP28642.1"/>
    <property type="molecule type" value="Genomic_DNA"/>
</dbReference>
<evidence type="ECO:0000256" key="2">
    <source>
        <dbReference type="ARBA" id="ARBA00004496"/>
    </source>
</evidence>
<feature type="domain" description="Mur ligase central" evidence="20">
    <location>
        <begin position="110"/>
        <end position="289"/>
    </location>
</feature>
<dbReference type="Gene3D" id="3.90.190.20">
    <property type="entry name" value="Mur ligase, C-terminal domain"/>
    <property type="match status" value="1"/>
</dbReference>
<evidence type="ECO:0000256" key="10">
    <source>
        <dbReference type="ARBA" id="ARBA00022840"/>
    </source>
</evidence>
<evidence type="ECO:0000259" key="20">
    <source>
        <dbReference type="Pfam" id="PF08245"/>
    </source>
</evidence>
<feature type="domain" description="Mur ligase C-terminal" evidence="19">
    <location>
        <begin position="312"/>
        <end position="426"/>
    </location>
</feature>
<evidence type="ECO:0000256" key="6">
    <source>
        <dbReference type="ARBA" id="ARBA00015655"/>
    </source>
</evidence>
<dbReference type="PANTHER" id="PTHR43692">
    <property type="entry name" value="UDP-N-ACETYLMURAMOYLALANINE--D-GLUTAMATE LIGASE"/>
    <property type="match status" value="1"/>
</dbReference>
<dbReference type="InterPro" id="IPR036615">
    <property type="entry name" value="Mur_ligase_C_dom_sf"/>
</dbReference>
<dbReference type="GO" id="GO:0005737">
    <property type="term" value="C:cytoplasm"/>
    <property type="evidence" value="ECO:0007669"/>
    <property type="project" value="UniProtKB-SubCell"/>
</dbReference>
<dbReference type="HAMAP" id="MF_00639">
    <property type="entry name" value="MurD"/>
    <property type="match status" value="1"/>
</dbReference>
<dbReference type="Gene3D" id="3.40.1190.10">
    <property type="entry name" value="Mur-like, catalytic domain"/>
    <property type="match status" value="1"/>
</dbReference>
<evidence type="ECO:0000256" key="7">
    <source>
        <dbReference type="ARBA" id="ARBA00022490"/>
    </source>
</evidence>
<keyword evidence="17 18" id="KW-0132">Cell division</keyword>
<dbReference type="Pfam" id="PF08245">
    <property type="entry name" value="Mur_ligase_M"/>
    <property type="match status" value="1"/>
</dbReference>
<dbReference type="Gene3D" id="3.40.50.720">
    <property type="entry name" value="NAD(P)-binding Rossmann-like Domain"/>
    <property type="match status" value="1"/>
</dbReference>
<dbReference type="InterPro" id="IPR036565">
    <property type="entry name" value="Mur-like_cat_sf"/>
</dbReference>
<evidence type="ECO:0000256" key="16">
    <source>
        <dbReference type="ARBA" id="ARBA00047632"/>
    </source>
</evidence>
<keyword evidence="17 18" id="KW-0131">Cell cycle</keyword>
<evidence type="ECO:0000256" key="4">
    <source>
        <dbReference type="ARBA" id="ARBA00010416"/>
    </source>
</evidence>
<protein>
    <recommendedName>
        <fullName evidence="6 17">UDP-N-acetylmuramoylalanine--D-glutamate ligase</fullName>
        <ecNumber evidence="5 17">6.3.2.9</ecNumber>
    </recommendedName>
    <alternativeName>
        <fullName evidence="15 17">D-glutamic acid-adding enzyme</fullName>
    </alternativeName>
    <alternativeName>
        <fullName evidence="14 17">UDP-N-acetylmuramoyl-L-alanyl-D-glutamate synthetase</fullName>
    </alternativeName>
</protein>
<dbReference type="InterPro" id="IPR004101">
    <property type="entry name" value="Mur_ligase_C"/>
</dbReference>
<dbReference type="GO" id="GO:0008360">
    <property type="term" value="P:regulation of cell shape"/>
    <property type="evidence" value="ECO:0007669"/>
    <property type="project" value="UniProtKB-KW"/>
</dbReference>
<evidence type="ECO:0000256" key="15">
    <source>
        <dbReference type="ARBA" id="ARBA00032324"/>
    </source>
</evidence>
<dbReference type="SUPFAM" id="SSF53623">
    <property type="entry name" value="MurD-like peptide ligases, catalytic domain"/>
    <property type="match status" value="1"/>
</dbReference>
<dbReference type="STRING" id="626523.GCWU000342_01454"/>
<dbReference type="EC" id="6.3.2.9" evidence="5 17"/>
<dbReference type="Proteomes" id="UP000003494">
    <property type="component" value="Unassembled WGS sequence"/>
</dbReference>
<dbReference type="SUPFAM" id="SSF51984">
    <property type="entry name" value="MurCD N-terminal domain"/>
    <property type="match status" value="1"/>
</dbReference>
<keyword evidence="13 17" id="KW-0961">Cell wall biogenesis/degradation</keyword>
<dbReference type="Pfam" id="PF21799">
    <property type="entry name" value="MurD-like_N"/>
    <property type="match status" value="1"/>
</dbReference>
<dbReference type="eggNOG" id="COG0771">
    <property type="taxonomic scope" value="Bacteria"/>
</dbReference>
<evidence type="ECO:0000313" key="21">
    <source>
        <dbReference type="EMBL" id="EEP28642.1"/>
    </source>
</evidence>
<keyword evidence="7 17" id="KW-0963">Cytoplasm</keyword>
<dbReference type="RefSeq" id="WP_006906455.1">
    <property type="nucleotide sequence ID" value="NZ_GG665866.1"/>
</dbReference>
<evidence type="ECO:0000256" key="11">
    <source>
        <dbReference type="ARBA" id="ARBA00022960"/>
    </source>
</evidence>
<dbReference type="HOGENOM" id="CLU_032540_0_0_9"/>
<dbReference type="GO" id="GO:0071555">
    <property type="term" value="P:cell wall organization"/>
    <property type="evidence" value="ECO:0007669"/>
    <property type="project" value="UniProtKB-KW"/>
</dbReference>
<evidence type="ECO:0000256" key="13">
    <source>
        <dbReference type="ARBA" id="ARBA00023316"/>
    </source>
</evidence>
<dbReference type="GO" id="GO:0051301">
    <property type="term" value="P:cell division"/>
    <property type="evidence" value="ECO:0007669"/>
    <property type="project" value="UniProtKB-KW"/>
</dbReference>
<evidence type="ECO:0000256" key="17">
    <source>
        <dbReference type="HAMAP-Rule" id="MF_00639"/>
    </source>
</evidence>
<organism evidence="21 22">
    <name type="scientific">Shuttleworthella satelles DSM 14600</name>
    <dbReference type="NCBI Taxonomy" id="626523"/>
    <lineage>
        <taxon>Bacteria</taxon>
        <taxon>Bacillati</taxon>
        <taxon>Bacillota</taxon>
        <taxon>Clostridia</taxon>
        <taxon>Lachnospirales</taxon>
        <taxon>Lachnospiraceae</taxon>
        <taxon>Shuttleworthella</taxon>
    </lineage>
</organism>
<comment type="catalytic activity">
    <reaction evidence="16 17 18">
        <text>UDP-N-acetyl-alpha-D-muramoyl-L-alanine + D-glutamate + ATP = UDP-N-acetyl-alpha-D-muramoyl-L-alanyl-D-glutamate + ADP + phosphate + H(+)</text>
        <dbReference type="Rhea" id="RHEA:16429"/>
        <dbReference type="ChEBI" id="CHEBI:15378"/>
        <dbReference type="ChEBI" id="CHEBI:29986"/>
        <dbReference type="ChEBI" id="CHEBI:30616"/>
        <dbReference type="ChEBI" id="CHEBI:43474"/>
        <dbReference type="ChEBI" id="CHEBI:83898"/>
        <dbReference type="ChEBI" id="CHEBI:83900"/>
        <dbReference type="ChEBI" id="CHEBI:456216"/>
        <dbReference type="EC" id="6.3.2.9"/>
    </reaction>
</comment>
<keyword evidence="9 17" id="KW-0547">Nucleotide-binding</keyword>
<reference evidence="21" key="1">
    <citation type="submission" date="2009-04" db="EMBL/GenBank/DDBJ databases">
        <authorList>
            <person name="Weinstock G."/>
            <person name="Sodergren E."/>
            <person name="Clifton S."/>
            <person name="Fulton L."/>
            <person name="Fulton B."/>
            <person name="Courtney L."/>
            <person name="Fronick C."/>
            <person name="Harrison M."/>
            <person name="Strong C."/>
            <person name="Farmer C."/>
            <person name="Delahaunty K."/>
            <person name="Markovic C."/>
            <person name="Hall O."/>
            <person name="Minx P."/>
            <person name="Tomlinson C."/>
            <person name="Mitreva M."/>
            <person name="Nelson J."/>
            <person name="Hou S."/>
            <person name="Wollam A."/>
            <person name="Pepin K.H."/>
            <person name="Johnson M."/>
            <person name="Bhonagiri V."/>
            <person name="Nash W.E."/>
            <person name="Warren W."/>
            <person name="Chinwalla A."/>
            <person name="Mardis E.R."/>
            <person name="Wilson R.K."/>
        </authorList>
    </citation>
    <scope>NUCLEOTIDE SEQUENCE [LARGE SCALE GENOMIC DNA]</scope>
    <source>
        <strain evidence="21">DSM 14600</strain>
    </source>
</reference>
<proteinExistence type="inferred from homology"/>
<dbReference type="GO" id="GO:0005524">
    <property type="term" value="F:ATP binding"/>
    <property type="evidence" value="ECO:0007669"/>
    <property type="project" value="UniProtKB-UniRule"/>
</dbReference>
<keyword evidence="12 17" id="KW-0573">Peptidoglycan synthesis</keyword>
<evidence type="ECO:0000256" key="3">
    <source>
        <dbReference type="ARBA" id="ARBA00004752"/>
    </source>
</evidence>
<evidence type="ECO:0000256" key="12">
    <source>
        <dbReference type="ARBA" id="ARBA00022984"/>
    </source>
</evidence>
<dbReference type="GO" id="GO:0008764">
    <property type="term" value="F:UDP-N-acetylmuramoylalanine-D-glutamate ligase activity"/>
    <property type="evidence" value="ECO:0007669"/>
    <property type="project" value="UniProtKB-UniRule"/>
</dbReference>
<dbReference type="PANTHER" id="PTHR43692:SF1">
    <property type="entry name" value="UDP-N-ACETYLMURAMOYLALANINE--D-GLUTAMATE LIGASE"/>
    <property type="match status" value="1"/>
</dbReference>
<comment type="pathway">
    <text evidence="3 17 18">Cell wall biogenesis; peptidoglycan biosynthesis.</text>
</comment>
<comment type="similarity">
    <text evidence="4 17">Belongs to the MurCDEF family.</text>
</comment>
<evidence type="ECO:0000259" key="19">
    <source>
        <dbReference type="Pfam" id="PF02875"/>
    </source>
</evidence>
<comment type="subcellular location">
    <subcellularLocation>
        <location evidence="2 17 18">Cytoplasm</location>
    </subcellularLocation>
</comment>
<keyword evidence="10 17" id="KW-0067">ATP-binding</keyword>
<keyword evidence="22" id="KW-1185">Reference proteome</keyword>
<accession>C4GAA9</accession>
<evidence type="ECO:0000256" key="5">
    <source>
        <dbReference type="ARBA" id="ARBA00012212"/>
    </source>
</evidence>
<evidence type="ECO:0000256" key="8">
    <source>
        <dbReference type="ARBA" id="ARBA00022598"/>
    </source>
</evidence>
<evidence type="ECO:0000256" key="14">
    <source>
        <dbReference type="ARBA" id="ARBA00030398"/>
    </source>
</evidence>
<name>C4GAA9_9FIRM</name>
<keyword evidence="8 17" id="KW-0436">Ligase</keyword>
<dbReference type="SUPFAM" id="SSF53244">
    <property type="entry name" value="MurD-like peptide ligases, peptide-binding domain"/>
    <property type="match status" value="1"/>
</dbReference>
<gene>
    <name evidence="17 21" type="primary">murD</name>
    <name evidence="21" type="ORF">GCWU000342_01454</name>
</gene>
<feature type="binding site" evidence="17">
    <location>
        <begin position="112"/>
        <end position="118"/>
    </location>
    <ligand>
        <name>ATP</name>
        <dbReference type="ChEBI" id="CHEBI:30616"/>
    </ligand>
</feature>
<dbReference type="AlphaFoldDB" id="C4GAA9"/>